<dbReference type="Gene3D" id="3.30.1180.10">
    <property type="match status" value="1"/>
</dbReference>
<keyword evidence="1" id="KW-0446">Lipid-binding</keyword>
<protein>
    <submittedName>
        <fullName evidence="2">DegV family protein</fullName>
    </submittedName>
</protein>
<evidence type="ECO:0000313" key="2">
    <source>
        <dbReference type="EMBL" id="MCE7507163.1"/>
    </source>
</evidence>
<evidence type="ECO:0000313" key="3">
    <source>
        <dbReference type="Proteomes" id="UP001107961"/>
    </source>
</evidence>
<accession>A0A9Q3ZB10</accession>
<organism evidence="2 3">
    <name type="scientific">Alloalcanivorax xenomutans</name>
    <dbReference type="NCBI Taxonomy" id="1094342"/>
    <lineage>
        <taxon>Bacteria</taxon>
        <taxon>Pseudomonadati</taxon>
        <taxon>Pseudomonadota</taxon>
        <taxon>Gammaproteobacteria</taxon>
        <taxon>Oceanospirillales</taxon>
        <taxon>Alcanivoracaceae</taxon>
        <taxon>Alloalcanivorax</taxon>
    </lineage>
</organism>
<dbReference type="RefSeq" id="WP_026949708.1">
    <property type="nucleotide sequence ID" value="NZ_CP169221.1"/>
</dbReference>
<dbReference type="Pfam" id="PF02645">
    <property type="entry name" value="DegV"/>
    <property type="match status" value="1"/>
</dbReference>
<comment type="caution">
    <text evidence="2">The sequence shown here is derived from an EMBL/GenBank/DDBJ whole genome shotgun (WGS) entry which is preliminary data.</text>
</comment>
<dbReference type="InterPro" id="IPR003797">
    <property type="entry name" value="DegV"/>
</dbReference>
<dbReference type="SUPFAM" id="SSF82549">
    <property type="entry name" value="DAK1/DegV-like"/>
    <property type="match status" value="1"/>
</dbReference>
<dbReference type="AlphaFoldDB" id="A0A9Q3ZB10"/>
<sequence length="313" mass="33575">MKTGLVVDSGCDLPSDFIKENGILVLPASIRLGDEIIADDRSPQRTRSFYDRQLLDKVHDAQSLPATVAQIKQLFLEQVVPHCDYALVETVLQSRSPIFHNATEAAHGILSEYRAVRDRAGLQGPFAVRVIDSQTLFAGQGALAAETVRLMATGMRGAELRARVSALAGKATGYAVVPDLYYLRQRARKKGDNSVGLVGALLGSALDIKPILCARGGETFPVAKIRGFAQGVARLFEHGTRCIEKGLLSPVLCVSYAGDPQAVYQMPGFEALKSCADRHQVRLLVSSMGLTGSVNIGPGALSIGLLTEQQDFA</sequence>
<dbReference type="PROSITE" id="PS51482">
    <property type="entry name" value="DEGV"/>
    <property type="match status" value="1"/>
</dbReference>
<dbReference type="Gene3D" id="3.40.50.10170">
    <property type="match status" value="1"/>
</dbReference>
<reference evidence="2" key="1">
    <citation type="submission" date="2022-01" db="EMBL/GenBank/DDBJ databases">
        <authorList>
            <person name="Karlyshev A.V."/>
            <person name="Jaspars M."/>
        </authorList>
    </citation>
    <scope>NUCLEOTIDE SEQUENCE</scope>
    <source>
        <strain evidence="2">AGSA3-2</strain>
    </source>
</reference>
<proteinExistence type="predicted"/>
<gene>
    <name evidence="2" type="ORF">LZG35_00840</name>
</gene>
<dbReference type="InterPro" id="IPR050270">
    <property type="entry name" value="DegV_domain_contain"/>
</dbReference>
<dbReference type="InterPro" id="IPR043168">
    <property type="entry name" value="DegV_C"/>
</dbReference>
<name>A0A9Q3ZB10_9GAMM</name>
<dbReference type="GO" id="GO:0008289">
    <property type="term" value="F:lipid binding"/>
    <property type="evidence" value="ECO:0007669"/>
    <property type="project" value="UniProtKB-KW"/>
</dbReference>
<dbReference type="Proteomes" id="UP001107961">
    <property type="component" value="Unassembled WGS sequence"/>
</dbReference>
<dbReference type="PANTHER" id="PTHR33434">
    <property type="entry name" value="DEGV DOMAIN-CONTAINING PROTEIN DR_1986-RELATED"/>
    <property type="match status" value="1"/>
</dbReference>
<dbReference type="EMBL" id="JAJVKT010000001">
    <property type="protein sequence ID" value="MCE7507163.1"/>
    <property type="molecule type" value="Genomic_DNA"/>
</dbReference>
<evidence type="ECO:0000256" key="1">
    <source>
        <dbReference type="ARBA" id="ARBA00023121"/>
    </source>
</evidence>
<keyword evidence="3" id="KW-1185">Reference proteome</keyword>
<dbReference type="PANTHER" id="PTHR33434:SF2">
    <property type="entry name" value="FATTY ACID-BINDING PROTEIN TM_1468"/>
    <property type="match status" value="1"/>
</dbReference>